<evidence type="ECO:0000313" key="3">
    <source>
        <dbReference type="Proteomes" id="UP001379235"/>
    </source>
</evidence>
<feature type="transmembrane region" description="Helical" evidence="1">
    <location>
        <begin position="50"/>
        <end position="68"/>
    </location>
</feature>
<dbReference type="Proteomes" id="UP001379235">
    <property type="component" value="Unassembled WGS sequence"/>
</dbReference>
<sequence>MPRILTHARSQTIHPADCPCWDCSDDPILNRRRARQPCTRVWLAKARVDAVLLTLIAVTGLAAVISQFCPR</sequence>
<evidence type="ECO:0000256" key="1">
    <source>
        <dbReference type="SAM" id="Phobius"/>
    </source>
</evidence>
<keyword evidence="3" id="KW-1185">Reference proteome</keyword>
<organism evidence="2 3">
    <name type="scientific">Novosphingobium aquae</name>
    <dbReference type="NCBI Taxonomy" id="3133435"/>
    <lineage>
        <taxon>Bacteria</taxon>
        <taxon>Pseudomonadati</taxon>
        <taxon>Pseudomonadota</taxon>
        <taxon>Alphaproteobacteria</taxon>
        <taxon>Sphingomonadales</taxon>
        <taxon>Sphingomonadaceae</taxon>
        <taxon>Novosphingobium</taxon>
    </lineage>
</organism>
<dbReference type="RefSeq" id="WP_339964252.1">
    <property type="nucleotide sequence ID" value="NZ_JBBHJY010000001.1"/>
</dbReference>
<keyword evidence="1" id="KW-0472">Membrane</keyword>
<protein>
    <submittedName>
        <fullName evidence="2">Uncharacterized protein</fullName>
    </submittedName>
</protein>
<name>A0ABU8S442_9SPHN</name>
<comment type="caution">
    <text evidence="2">The sequence shown here is derived from an EMBL/GenBank/DDBJ whole genome shotgun (WGS) entry which is preliminary data.</text>
</comment>
<keyword evidence="1" id="KW-1133">Transmembrane helix</keyword>
<reference evidence="2 3" key="1">
    <citation type="submission" date="2024-03" db="EMBL/GenBank/DDBJ databases">
        <authorList>
            <person name="Jo J.-H."/>
        </authorList>
    </citation>
    <scope>NUCLEOTIDE SEQUENCE [LARGE SCALE GENOMIC DNA]</scope>
    <source>
        <strain evidence="2 3">AS3R-12</strain>
    </source>
</reference>
<keyword evidence="1" id="KW-0812">Transmembrane</keyword>
<evidence type="ECO:0000313" key="2">
    <source>
        <dbReference type="EMBL" id="MEJ6008651.1"/>
    </source>
</evidence>
<accession>A0ABU8S442</accession>
<dbReference type="EMBL" id="JBBHJY010000001">
    <property type="protein sequence ID" value="MEJ6008651.1"/>
    <property type="molecule type" value="Genomic_DNA"/>
</dbReference>
<proteinExistence type="predicted"/>
<gene>
    <name evidence="2" type="ORF">WG900_01835</name>
</gene>